<evidence type="ECO:0000256" key="1">
    <source>
        <dbReference type="SAM" id="MobiDB-lite"/>
    </source>
</evidence>
<proteinExistence type="predicted"/>
<protein>
    <submittedName>
        <fullName evidence="2">Uncharacterized protein</fullName>
    </submittedName>
</protein>
<evidence type="ECO:0000313" key="3">
    <source>
        <dbReference type="Proteomes" id="UP000281406"/>
    </source>
</evidence>
<gene>
    <name evidence="2" type="ORF">DPX16_17198</name>
</gene>
<dbReference type="EMBL" id="RJVU01048406">
    <property type="protein sequence ID" value="ROL43377.1"/>
    <property type="molecule type" value="Genomic_DNA"/>
</dbReference>
<dbReference type="AlphaFoldDB" id="A0A3N0YAZ2"/>
<evidence type="ECO:0000313" key="2">
    <source>
        <dbReference type="EMBL" id="ROL43377.1"/>
    </source>
</evidence>
<feature type="region of interest" description="Disordered" evidence="1">
    <location>
        <begin position="1"/>
        <end position="25"/>
    </location>
</feature>
<keyword evidence="3" id="KW-1185">Reference proteome</keyword>
<comment type="caution">
    <text evidence="2">The sequence shown here is derived from an EMBL/GenBank/DDBJ whole genome shotgun (WGS) entry which is preliminary data.</text>
</comment>
<dbReference type="Proteomes" id="UP000281406">
    <property type="component" value="Unassembled WGS sequence"/>
</dbReference>
<sequence length="89" mass="9269">MVIAITDNADDSGTTGLEDAKTTGLEDTETTGLAVLGSVLGQAPLPLELEAHSLCLGEGSSSTTPTVYNEPLVPLAQSRRTIKERDTQV</sequence>
<reference evidence="2 3" key="1">
    <citation type="submission" date="2018-10" db="EMBL/GenBank/DDBJ databases">
        <title>Genome assembly for a Yunnan-Guizhou Plateau 3E fish, Anabarilius grahami (Regan), and its evolutionary and genetic applications.</title>
        <authorList>
            <person name="Jiang W."/>
        </authorList>
    </citation>
    <scope>NUCLEOTIDE SEQUENCE [LARGE SCALE GENOMIC DNA]</scope>
    <source>
        <strain evidence="2">AG-KIZ</strain>
        <tissue evidence="2">Muscle</tissue>
    </source>
</reference>
<accession>A0A3N0YAZ2</accession>
<name>A0A3N0YAZ2_ANAGA</name>
<organism evidence="2 3">
    <name type="scientific">Anabarilius grahami</name>
    <name type="common">Kanglang fish</name>
    <name type="synonym">Barilius grahami</name>
    <dbReference type="NCBI Taxonomy" id="495550"/>
    <lineage>
        <taxon>Eukaryota</taxon>
        <taxon>Metazoa</taxon>
        <taxon>Chordata</taxon>
        <taxon>Craniata</taxon>
        <taxon>Vertebrata</taxon>
        <taxon>Euteleostomi</taxon>
        <taxon>Actinopterygii</taxon>
        <taxon>Neopterygii</taxon>
        <taxon>Teleostei</taxon>
        <taxon>Ostariophysi</taxon>
        <taxon>Cypriniformes</taxon>
        <taxon>Xenocyprididae</taxon>
        <taxon>Xenocypridinae</taxon>
        <taxon>Xenocypridinae incertae sedis</taxon>
        <taxon>Anabarilius</taxon>
    </lineage>
</organism>